<evidence type="ECO:0000256" key="9">
    <source>
        <dbReference type="ARBA" id="ARBA00031636"/>
    </source>
</evidence>
<protein>
    <recommendedName>
        <fullName evidence="9">Multidrug-efflux transporter</fullName>
    </recommendedName>
</protein>
<dbReference type="GO" id="GO:0006811">
    <property type="term" value="P:monoatomic ion transport"/>
    <property type="evidence" value="ECO:0007669"/>
    <property type="project" value="UniProtKB-KW"/>
</dbReference>
<reference evidence="11" key="1">
    <citation type="submission" date="2019-08" db="EMBL/GenBank/DDBJ databases">
        <authorList>
            <person name="Kucharzyk K."/>
            <person name="Murdoch R.W."/>
            <person name="Higgins S."/>
            <person name="Loffler F."/>
        </authorList>
    </citation>
    <scope>NUCLEOTIDE SEQUENCE</scope>
</reference>
<sequence>MNSITRFFSCEAMVKPSDRCGPLPTTKEGYFSMLSLAWPCMVEALLLCAVSFADTIMVGTLGPEAISAVGITTQPKYIMLSAILSLNIGVTAVVARRKGQEDRDGANRCMKQCLILCLLLAAALTALGIACARPLIAFAGADFSILDDATIYFQIVMLGHTFSSLTLTINAAQRGCGNTRISMTTNLAANLVNILFNYLLINGIGPFPRLEVAGAAIATSLGSVVSFFLALASILRRDSFVSVFTAVPWRFDKTTLSSVNRVALSAMAEQVCLRIGFFAYAKIVASLGTLEFAVHQICMNIINITFAVGDGLGTAVTTLVGQSLGRSRPDMGKLYSSLSQRVAFIICSFLSVFFYFGRYWLISLFNTDPRVLSLGGAVMVVIACIIHVQTAQIIMFGCLRGAGDTRFTAMVSLASVSLIRPTLTWFLAFPMGLGLIGAWVALALDQIIRMATTVWRVGSGKWAQIKL</sequence>
<gene>
    <name evidence="11" type="primary">yeeO_15</name>
    <name evidence="11" type="ORF">SDC9_65284</name>
</gene>
<evidence type="ECO:0000256" key="5">
    <source>
        <dbReference type="ARBA" id="ARBA00022692"/>
    </source>
</evidence>
<dbReference type="AlphaFoldDB" id="A0A644XSI1"/>
<evidence type="ECO:0000256" key="6">
    <source>
        <dbReference type="ARBA" id="ARBA00022989"/>
    </source>
</evidence>
<feature type="transmembrane region" description="Helical" evidence="10">
    <location>
        <begin position="36"/>
        <end position="57"/>
    </location>
</feature>
<dbReference type="PANTHER" id="PTHR43298">
    <property type="entry name" value="MULTIDRUG RESISTANCE PROTEIN NORM-RELATED"/>
    <property type="match status" value="1"/>
</dbReference>
<keyword evidence="3" id="KW-0050">Antiport</keyword>
<comment type="subcellular location">
    <subcellularLocation>
        <location evidence="1">Cell membrane</location>
        <topology evidence="1">Multi-pass membrane protein</topology>
    </subcellularLocation>
</comment>
<keyword evidence="2" id="KW-0813">Transport</keyword>
<feature type="transmembrane region" description="Helical" evidence="10">
    <location>
        <begin position="300"/>
        <end position="321"/>
    </location>
</feature>
<proteinExistence type="predicted"/>
<dbReference type="GO" id="GO:0042910">
    <property type="term" value="F:xenobiotic transmembrane transporter activity"/>
    <property type="evidence" value="ECO:0007669"/>
    <property type="project" value="InterPro"/>
</dbReference>
<dbReference type="InterPro" id="IPR002528">
    <property type="entry name" value="MATE_fam"/>
</dbReference>
<dbReference type="PANTHER" id="PTHR43298:SF2">
    <property type="entry name" value="FMN_FAD EXPORTER YEEO-RELATED"/>
    <property type="match status" value="1"/>
</dbReference>
<feature type="transmembrane region" description="Helical" evidence="10">
    <location>
        <begin position="151"/>
        <end position="172"/>
    </location>
</feature>
<dbReference type="Pfam" id="PF01554">
    <property type="entry name" value="MatE"/>
    <property type="match status" value="2"/>
</dbReference>
<dbReference type="GO" id="GO:0005886">
    <property type="term" value="C:plasma membrane"/>
    <property type="evidence" value="ECO:0007669"/>
    <property type="project" value="UniProtKB-SubCell"/>
</dbReference>
<feature type="transmembrane region" description="Helical" evidence="10">
    <location>
        <begin position="374"/>
        <end position="402"/>
    </location>
</feature>
<feature type="transmembrane region" description="Helical" evidence="10">
    <location>
        <begin position="342"/>
        <end position="362"/>
    </location>
</feature>
<feature type="transmembrane region" description="Helical" evidence="10">
    <location>
        <begin position="213"/>
        <end position="235"/>
    </location>
</feature>
<dbReference type="InterPro" id="IPR048279">
    <property type="entry name" value="MdtK-like"/>
</dbReference>
<dbReference type="CDD" id="cd13137">
    <property type="entry name" value="MATE_NorM_like"/>
    <property type="match status" value="1"/>
</dbReference>
<evidence type="ECO:0000256" key="1">
    <source>
        <dbReference type="ARBA" id="ARBA00004651"/>
    </source>
</evidence>
<keyword evidence="5 10" id="KW-0812">Transmembrane</keyword>
<evidence type="ECO:0000256" key="2">
    <source>
        <dbReference type="ARBA" id="ARBA00022448"/>
    </source>
</evidence>
<keyword evidence="6 10" id="KW-1133">Transmembrane helix</keyword>
<dbReference type="EMBL" id="VSSQ01003066">
    <property type="protein sequence ID" value="MPM18867.1"/>
    <property type="molecule type" value="Genomic_DNA"/>
</dbReference>
<evidence type="ECO:0000256" key="7">
    <source>
        <dbReference type="ARBA" id="ARBA00023065"/>
    </source>
</evidence>
<name>A0A644XSI1_9ZZZZ</name>
<dbReference type="PIRSF" id="PIRSF006603">
    <property type="entry name" value="DinF"/>
    <property type="match status" value="1"/>
</dbReference>
<evidence type="ECO:0000256" key="3">
    <source>
        <dbReference type="ARBA" id="ARBA00022449"/>
    </source>
</evidence>
<evidence type="ECO:0000256" key="10">
    <source>
        <dbReference type="SAM" id="Phobius"/>
    </source>
</evidence>
<evidence type="ECO:0000256" key="4">
    <source>
        <dbReference type="ARBA" id="ARBA00022475"/>
    </source>
</evidence>
<keyword evidence="8 10" id="KW-0472">Membrane</keyword>
<feature type="transmembrane region" description="Helical" evidence="10">
    <location>
        <begin position="184"/>
        <end position="201"/>
    </location>
</feature>
<keyword evidence="4" id="KW-1003">Cell membrane</keyword>
<feature type="transmembrane region" description="Helical" evidence="10">
    <location>
        <begin position="77"/>
        <end position="95"/>
    </location>
</feature>
<keyword evidence="7" id="KW-0406">Ion transport</keyword>
<evidence type="ECO:0000313" key="11">
    <source>
        <dbReference type="EMBL" id="MPM18867.1"/>
    </source>
</evidence>
<feature type="transmembrane region" description="Helical" evidence="10">
    <location>
        <begin position="423"/>
        <end position="444"/>
    </location>
</feature>
<comment type="caution">
    <text evidence="11">The sequence shown here is derived from an EMBL/GenBank/DDBJ whole genome shotgun (WGS) entry which is preliminary data.</text>
</comment>
<dbReference type="NCBIfam" id="TIGR00797">
    <property type="entry name" value="matE"/>
    <property type="match status" value="1"/>
</dbReference>
<organism evidence="11">
    <name type="scientific">bioreactor metagenome</name>
    <dbReference type="NCBI Taxonomy" id="1076179"/>
    <lineage>
        <taxon>unclassified sequences</taxon>
        <taxon>metagenomes</taxon>
        <taxon>ecological metagenomes</taxon>
    </lineage>
</organism>
<dbReference type="InterPro" id="IPR050222">
    <property type="entry name" value="MATE_MdtK"/>
</dbReference>
<feature type="transmembrane region" description="Helical" evidence="10">
    <location>
        <begin position="115"/>
        <end position="139"/>
    </location>
</feature>
<dbReference type="GO" id="GO:0015297">
    <property type="term" value="F:antiporter activity"/>
    <property type="evidence" value="ECO:0007669"/>
    <property type="project" value="UniProtKB-KW"/>
</dbReference>
<accession>A0A644XSI1</accession>
<evidence type="ECO:0000256" key="8">
    <source>
        <dbReference type="ARBA" id="ARBA00023136"/>
    </source>
</evidence>